<feature type="compositionally biased region" description="Basic and acidic residues" evidence="1">
    <location>
        <begin position="104"/>
        <end position="117"/>
    </location>
</feature>
<dbReference type="EMBL" id="QNUK01000055">
    <property type="protein sequence ID" value="KAF5904528.1"/>
    <property type="molecule type" value="Genomic_DNA"/>
</dbReference>
<proteinExistence type="predicted"/>
<organism evidence="2 3">
    <name type="scientific">Clarias magur</name>
    <name type="common">Asian catfish</name>
    <name type="synonym">Macropteronotus magur</name>
    <dbReference type="NCBI Taxonomy" id="1594786"/>
    <lineage>
        <taxon>Eukaryota</taxon>
        <taxon>Metazoa</taxon>
        <taxon>Chordata</taxon>
        <taxon>Craniata</taxon>
        <taxon>Vertebrata</taxon>
        <taxon>Euteleostomi</taxon>
        <taxon>Actinopterygii</taxon>
        <taxon>Neopterygii</taxon>
        <taxon>Teleostei</taxon>
        <taxon>Ostariophysi</taxon>
        <taxon>Siluriformes</taxon>
        <taxon>Clariidae</taxon>
        <taxon>Clarias</taxon>
    </lineage>
</organism>
<gene>
    <name evidence="2" type="primary">purA</name>
    <name evidence="2" type="ORF">DAT39_005666</name>
</gene>
<reference evidence="2" key="1">
    <citation type="submission" date="2020-07" db="EMBL/GenBank/DDBJ databases">
        <title>Clarias magur genome sequencing, assembly and annotation.</title>
        <authorList>
            <person name="Kushwaha B."/>
            <person name="Kumar R."/>
            <person name="Das P."/>
            <person name="Joshi C.G."/>
            <person name="Kumar D."/>
            <person name="Nagpure N.S."/>
            <person name="Pandey M."/>
            <person name="Agarwal S."/>
            <person name="Srivastava S."/>
            <person name="Singh M."/>
            <person name="Sahoo L."/>
            <person name="Jayasankar P."/>
            <person name="Meher P.K."/>
            <person name="Koringa P.G."/>
            <person name="Iquebal M.A."/>
            <person name="Das S.P."/>
            <person name="Bit A."/>
            <person name="Patnaik S."/>
            <person name="Patel N."/>
            <person name="Shah T.M."/>
            <person name="Hinsu A."/>
            <person name="Jena J.K."/>
        </authorList>
    </citation>
    <scope>NUCLEOTIDE SEQUENCE</scope>
    <source>
        <strain evidence="2">CIFAMagur01</strain>
        <tissue evidence="2">Testis</tissue>
    </source>
</reference>
<sequence length="117" mass="13171">MMPLLACHCANTAERAAHVPLRKALGLQPAPRARVAMRPCDWPRPAAWLRRAVTGSDSAVPTIPLWEKLCLRFWSQRREREDVASPLEEMAQHGKRKSTFSTALHHEADTEKNVAIP</sequence>
<comment type="caution">
    <text evidence="2">The sequence shown here is derived from an EMBL/GenBank/DDBJ whole genome shotgun (WGS) entry which is preliminary data.</text>
</comment>
<name>A0A8J4UAQ8_CLAMG</name>
<evidence type="ECO:0000256" key="1">
    <source>
        <dbReference type="SAM" id="MobiDB-lite"/>
    </source>
</evidence>
<feature type="region of interest" description="Disordered" evidence="1">
    <location>
        <begin position="82"/>
        <end position="117"/>
    </location>
</feature>
<keyword evidence="3" id="KW-1185">Reference proteome</keyword>
<accession>A0A8J4UAQ8</accession>
<dbReference type="Proteomes" id="UP000727407">
    <property type="component" value="Unassembled WGS sequence"/>
</dbReference>
<dbReference type="AlphaFoldDB" id="A0A8J4UAQ8"/>
<evidence type="ECO:0000313" key="3">
    <source>
        <dbReference type="Proteomes" id="UP000727407"/>
    </source>
</evidence>
<protein>
    <submittedName>
        <fullName evidence="2">Adenylosuccinate synthetase</fullName>
    </submittedName>
</protein>
<evidence type="ECO:0000313" key="2">
    <source>
        <dbReference type="EMBL" id="KAF5904528.1"/>
    </source>
</evidence>